<dbReference type="STRING" id="94869.SAMN04488529_105182"/>
<keyword evidence="4" id="KW-1185">Reference proteome</keyword>
<keyword evidence="1" id="KW-1133">Transmembrane helix</keyword>
<dbReference type="InterPro" id="IPR024449">
    <property type="entry name" value="Anti-sigma_RsgI_N"/>
</dbReference>
<protein>
    <submittedName>
        <fullName evidence="3">Anti-sigma factor N-terminus</fullName>
    </submittedName>
</protein>
<dbReference type="EMBL" id="FNJM01000005">
    <property type="protein sequence ID" value="SDP44148.1"/>
    <property type="molecule type" value="Genomic_DNA"/>
</dbReference>
<keyword evidence="1" id="KW-0812">Transmembrane</keyword>
<dbReference type="RefSeq" id="WP_089969375.1">
    <property type="nucleotide sequence ID" value="NZ_FNJM01000005.1"/>
</dbReference>
<evidence type="ECO:0000313" key="4">
    <source>
        <dbReference type="Proteomes" id="UP000198597"/>
    </source>
</evidence>
<evidence type="ECO:0000313" key="3">
    <source>
        <dbReference type="EMBL" id="SDP44148.1"/>
    </source>
</evidence>
<dbReference type="Pfam" id="PF12791">
    <property type="entry name" value="RsgI_N"/>
    <property type="match status" value="1"/>
</dbReference>
<sequence>MSGFDNYKFRFSSLHQLSLAGATIVKQRGNQIVLMGNEIELYNVLIKDLVNQCPSDDIRNQILNIAYYIVSDLECYEKTIKDRALPIIKIKGKIQVARSFLELWQDYIIAYVVILGNPNYKYIQDYLKIEESVVGLEVKGLKLDKSKEVFTGIVISKSKKRATILTSKGEFKKIDKRDNIDIGEEVTGSESKGLRSYKLHISIIGILIIIMVSIAINRYTTITKTIVINTTSAIKIEVNSFNKVVNTQSPTTKGVEMLKEIQIEDKGMDESLYEILKYSLKNEMIPTNDVLITVSGEMIDFETLEETKKFLEDNDIMVKFNNSGNEHYINQ</sequence>
<organism evidence="3 4">
    <name type="scientific">Clostridium gasigenes</name>
    <dbReference type="NCBI Taxonomy" id="94869"/>
    <lineage>
        <taxon>Bacteria</taxon>
        <taxon>Bacillati</taxon>
        <taxon>Bacillota</taxon>
        <taxon>Clostridia</taxon>
        <taxon>Eubacteriales</taxon>
        <taxon>Clostridiaceae</taxon>
        <taxon>Clostridium</taxon>
    </lineage>
</organism>
<gene>
    <name evidence="3" type="ORF">SAMN04488529_105182</name>
</gene>
<dbReference type="Proteomes" id="UP000198597">
    <property type="component" value="Unassembled WGS sequence"/>
</dbReference>
<proteinExistence type="predicted"/>
<feature type="transmembrane region" description="Helical" evidence="1">
    <location>
        <begin position="199"/>
        <end position="216"/>
    </location>
</feature>
<dbReference type="AlphaFoldDB" id="A0A1H0SSB5"/>
<dbReference type="OrthoDB" id="1935858at2"/>
<reference evidence="3 4" key="1">
    <citation type="submission" date="2016-10" db="EMBL/GenBank/DDBJ databases">
        <authorList>
            <person name="de Groot N.N."/>
        </authorList>
    </citation>
    <scope>NUCLEOTIDE SEQUENCE [LARGE SCALE GENOMIC DNA]</scope>
    <source>
        <strain evidence="3 4">DSM 12272</strain>
    </source>
</reference>
<evidence type="ECO:0000259" key="2">
    <source>
        <dbReference type="PROSITE" id="PS51849"/>
    </source>
</evidence>
<accession>A0A1H0SSB5</accession>
<keyword evidence="1" id="KW-0472">Membrane</keyword>
<evidence type="ECO:0000256" key="1">
    <source>
        <dbReference type="SAM" id="Phobius"/>
    </source>
</evidence>
<dbReference type="PROSITE" id="PS51849">
    <property type="entry name" value="RSGI_N"/>
    <property type="match status" value="1"/>
</dbReference>
<name>A0A1H0SSB5_9CLOT</name>
<feature type="domain" description="RsgI N-terminal anti-sigma" evidence="2">
    <location>
        <begin position="150"/>
        <end position="197"/>
    </location>
</feature>